<feature type="transmembrane region" description="Helical" evidence="1">
    <location>
        <begin position="217"/>
        <end position="237"/>
    </location>
</feature>
<feature type="transmembrane region" description="Helical" evidence="1">
    <location>
        <begin position="156"/>
        <end position="176"/>
    </location>
</feature>
<evidence type="ECO:0000313" key="3">
    <source>
        <dbReference type="Proteomes" id="UP001143347"/>
    </source>
</evidence>
<comment type="caution">
    <text evidence="2">The sequence shown here is derived from an EMBL/GenBank/DDBJ whole genome shotgun (WGS) entry which is preliminary data.</text>
</comment>
<feature type="transmembrane region" description="Helical" evidence="1">
    <location>
        <begin position="26"/>
        <end position="44"/>
    </location>
</feature>
<gene>
    <name evidence="2" type="ORF">OSB52_13745</name>
</gene>
<dbReference type="AlphaFoldDB" id="A0A9X3I4X5"/>
<feature type="transmembrane region" description="Helical" evidence="1">
    <location>
        <begin position="300"/>
        <end position="321"/>
    </location>
</feature>
<dbReference type="Proteomes" id="UP001143347">
    <property type="component" value="Unassembled WGS sequence"/>
</dbReference>
<feature type="transmembrane region" description="Helical" evidence="1">
    <location>
        <begin position="550"/>
        <end position="571"/>
    </location>
</feature>
<name>A0A9X3I4X5_9ACTN</name>
<evidence type="ECO:0000256" key="1">
    <source>
        <dbReference type="SAM" id="Phobius"/>
    </source>
</evidence>
<feature type="transmembrane region" description="Helical" evidence="1">
    <location>
        <begin position="56"/>
        <end position="78"/>
    </location>
</feature>
<feature type="transmembrane region" description="Helical" evidence="1">
    <location>
        <begin position="341"/>
        <end position="361"/>
    </location>
</feature>
<feature type="transmembrane region" description="Helical" evidence="1">
    <location>
        <begin position="182"/>
        <end position="205"/>
    </location>
</feature>
<evidence type="ECO:0000313" key="2">
    <source>
        <dbReference type="EMBL" id="MCX2965157.1"/>
    </source>
</evidence>
<accession>A0A9X3I4X5</accession>
<sequence length="748" mass="79723">MTTTVAEPVGTHTNAESTAYGWSPRVGLYSAALLGLSLLLITLWQSVMPDTAPPTAVRVVLVVAGVMFLPGIPVVIALRIPGRALSTVLAVSVSVSINALAAQVSIVAEAWNPLRTQSIVVILGLVACAVAFRTVPARTSSGPIGFARHRWTGRRGCELLALAVAVVMFVAAARSIDVLDAGHYGVIALVGPWYIVGIAIVAGVLVSALRARRLDTVVLGALTTVIILFNTMLVGLATGQTSIPTSFVHRGFISILAESHHLPSQIDARFSWAGFFALSAGIQDLTGLSDVTALMMWAPLVSGIVLSFGLYAIAIAITGRARLAWLAVFLYHATNWYQQDYFAPQAMAMIGYTAIIATLFWQLRRAPLPPLTGDTRGQRIRQAISRTPGRVPGFGPGRTLAVGAVVLVIITANTVTHQITPMLTVLALAAFALTGATRYRTLWLAAGLIFAAWFTYGATDYWFGHLPSVVSEIGQVGQSVNAGVGDRLNGDPTYQRMQYLRMAASGGFVLLGLVGWSLWRGRRSWAVGGMVCASPFVLVFLQSYGGEMILRAFLLASPTVAPFAALALALLAPRLRRMLAPAVVVGAMVLVTLLGVLETTNRGLNTAFEATTRDEVAVTDAFIAAAPPDARVLSFGYAPQSVGVRRTLDPAGPQLFTVDSYDCLDDLARCADEHGPDYLYIPNQGLQMIALQYGVPLAEVHDEIDAILASGTYVTDVDTDSVTILRRVTEPSIDYSGVLGPNYRRDLP</sequence>
<reference evidence="2" key="1">
    <citation type="submission" date="2022-10" db="EMBL/GenBank/DDBJ databases">
        <title>WGS of marine actinomycetes from Thailand.</title>
        <authorList>
            <person name="Thawai C."/>
        </authorList>
    </citation>
    <scope>NUCLEOTIDE SEQUENCE</scope>
    <source>
        <strain evidence="2">SW21</strain>
    </source>
</reference>
<organism evidence="2 3">
    <name type="scientific">Gordonia aquimaris</name>
    <dbReference type="NCBI Taxonomy" id="2984863"/>
    <lineage>
        <taxon>Bacteria</taxon>
        <taxon>Bacillati</taxon>
        <taxon>Actinomycetota</taxon>
        <taxon>Actinomycetes</taxon>
        <taxon>Mycobacteriales</taxon>
        <taxon>Gordoniaceae</taxon>
        <taxon>Gordonia</taxon>
    </lineage>
</organism>
<feature type="transmembrane region" description="Helical" evidence="1">
    <location>
        <begin position="391"/>
        <end position="412"/>
    </location>
</feature>
<feature type="transmembrane region" description="Helical" evidence="1">
    <location>
        <begin position="442"/>
        <end position="463"/>
    </location>
</feature>
<dbReference type="EMBL" id="JAPKFM010000013">
    <property type="protein sequence ID" value="MCX2965157.1"/>
    <property type="molecule type" value="Genomic_DNA"/>
</dbReference>
<feature type="transmembrane region" description="Helical" evidence="1">
    <location>
        <begin position="114"/>
        <end position="135"/>
    </location>
</feature>
<feature type="transmembrane region" description="Helical" evidence="1">
    <location>
        <begin position="525"/>
        <end position="544"/>
    </location>
</feature>
<feature type="transmembrane region" description="Helical" evidence="1">
    <location>
        <begin position="85"/>
        <end position="108"/>
    </location>
</feature>
<dbReference type="RefSeq" id="WP_266062221.1">
    <property type="nucleotide sequence ID" value="NZ_JAPKFM010000013.1"/>
</dbReference>
<feature type="transmembrane region" description="Helical" evidence="1">
    <location>
        <begin position="578"/>
        <end position="597"/>
    </location>
</feature>
<protein>
    <submittedName>
        <fullName evidence="2">Uncharacterized protein</fullName>
    </submittedName>
</protein>
<keyword evidence="1" id="KW-1133">Transmembrane helix</keyword>
<keyword evidence="1" id="KW-0812">Transmembrane</keyword>
<keyword evidence="3" id="KW-1185">Reference proteome</keyword>
<proteinExistence type="predicted"/>
<feature type="transmembrane region" description="Helical" evidence="1">
    <location>
        <begin position="499"/>
        <end position="518"/>
    </location>
</feature>
<keyword evidence="1" id="KW-0472">Membrane</keyword>